<dbReference type="Pfam" id="PF06475">
    <property type="entry name" value="Glycolipid_bind"/>
    <property type="match status" value="1"/>
</dbReference>
<reference evidence="1 2" key="1">
    <citation type="submission" date="2019-06" db="EMBL/GenBank/DDBJ databases">
        <title>Whole genome shotgun sequence of Streptomyces spinoverrucosus NBRC 14228.</title>
        <authorList>
            <person name="Hosoyama A."/>
            <person name="Uohara A."/>
            <person name="Ohji S."/>
            <person name="Ichikawa N."/>
        </authorList>
    </citation>
    <scope>NUCLEOTIDE SEQUENCE [LARGE SCALE GENOMIC DNA]</scope>
    <source>
        <strain evidence="1 2">NBRC 14228</strain>
    </source>
</reference>
<dbReference type="InterPro" id="IPR009467">
    <property type="entry name" value="Glycolipid-bd_prot_put"/>
</dbReference>
<evidence type="ECO:0000313" key="1">
    <source>
        <dbReference type="EMBL" id="GEC03068.1"/>
    </source>
</evidence>
<comment type="caution">
    <text evidence="1">The sequence shown here is derived from an EMBL/GenBank/DDBJ whole genome shotgun (WGS) entry which is preliminary data.</text>
</comment>
<name>A0A4Y3VAF1_9ACTN</name>
<dbReference type="Proteomes" id="UP000317881">
    <property type="component" value="Unassembled WGS sequence"/>
</dbReference>
<dbReference type="SUPFAM" id="SSF159275">
    <property type="entry name" value="PA1994-like"/>
    <property type="match status" value="1"/>
</dbReference>
<dbReference type="AlphaFoldDB" id="A0A4Y3VAF1"/>
<accession>A0A4Y3VAF1</accession>
<proteinExistence type="predicted"/>
<keyword evidence="2" id="KW-1185">Reference proteome</keyword>
<organism evidence="1 2">
    <name type="scientific">Streptomyces spinoverrucosus</name>
    <dbReference type="NCBI Taxonomy" id="284043"/>
    <lineage>
        <taxon>Bacteria</taxon>
        <taxon>Bacillati</taxon>
        <taxon>Actinomycetota</taxon>
        <taxon>Actinomycetes</taxon>
        <taxon>Kitasatosporales</taxon>
        <taxon>Streptomycetaceae</taxon>
        <taxon>Streptomyces</taxon>
    </lineage>
</organism>
<evidence type="ECO:0000313" key="2">
    <source>
        <dbReference type="Proteomes" id="UP000317881"/>
    </source>
</evidence>
<sequence>MTWDVTASHGYETAWAAFDGETLRARGRAVGTDPEPYWVSYELETGDGYVTRRLRVTAETAELTRTLDLWHDGRGEWTADGEPVPEVHGALDCDLGLCPLTNTMPVLRHDLHRTAGEREFLMAWVSVPDLAVRPSVQTYTHLARTGGGGRVRFASGDFRSELDIDADGLVVDYPQLATRLTPR</sequence>
<evidence type="ECO:0008006" key="3">
    <source>
        <dbReference type="Google" id="ProtNLM"/>
    </source>
</evidence>
<gene>
    <name evidence="1" type="ORF">SSP24_07230</name>
</gene>
<dbReference type="EMBL" id="BJND01000005">
    <property type="protein sequence ID" value="GEC03068.1"/>
    <property type="molecule type" value="Genomic_DNA"/>
</dbReference>
<protein>
    <recommendedName>
        <fullName evidence="3">Glycolipid-binding domain-containing protein</fullName>
    </recommendedName>
</protein>